<dbReference type="EMBL" id="CP015439">
    <property type="protein sequence ID" value="ANB62192.1"/>
    <property type="molecule type" value="Genomic_DNA"/>
</dbReference>
<keyword evidence="3" id="KW-1185">Reference proteome</keyword>
<dbReference type="OrthoDB" id="2663371at2"/>
<comment type="function">
    <text evidence="1">Catalyzes the hydroxylation of the N(6)-(4-aminobutyl)-L-lysine intermediate produced by deoxyhypusine synthase/DHPS on a critical lysine of the eukaryotic translation initiation factor 5A/eIF-5A. This is the second step of the post-translational modification of that lysine into an unusual amino acid residue named hypusine. Hypusination is unique to mature eIF-5A factor and is essential for its function.</text>
</comment>
<gene>
    <name evidence="2" type="ORF">GFC30_2972</name>
</gene>
<dbReference type="PATRIC" id="fig|294699.3.peg.3063"/>
<accession>A0A160F7D7</accession>
<reference evidence="2 3" key="1">
    <citation type="journal article" date="2006" name="Syst. Appl. Microbiol.">
        <title>Anoxybacillus amylolyticus sp. nov., a thermophilic amylase producing bacterium isolated from Mount Rittmann (Antarctica).</title>
        <authorList>
            <person name="Poli A."/>
            <person name="Esposito E."/>
            <person name="Lama L."/>
            <person name="Orlando P."/>
            <person name="Nicolaus G."/>
            <person name="de Appolonia F."/>
            <person name="Gambacorta A."/>
            <person name="Nicolaus B."/>
        </authorList>
    </citation>
    <scope>NUCLEOTIDE SEQUENCE [LARGE SCALE GENOMIC DNA]</scope>
    <source>
        <strain evidence="2 3">DSM 15939</strain>
        <plasmid evidence="3">Plasmid pdsm15939_1</plasmid>
    </source>
</reference>
<protein>
    <submittedName>
        <fullName evidence="2">Armadillo/beta-catenin-like repeat family protein</fullName>
    </submittedName>
</protein>
<dbReference type="InterPro" id="IPR011989">
    <property type="entry name" value="ARM-like"/>
</dbReference>
<dbReference type="KEGG" id="aamy:GFC30_2972"/>
<dbReference type="AlphaFoldDB" id="A0A160F7D7"/>
<dbReference type="InterPro" id="IPR021133">
    <property type="entry name" value="HEAT_type_2"/>
</dbReference>
<evidence type="ECO:0000256" key="1">
    <source>
        <dbReference type="ARBA" id="ARBA00045876"/>
    </source>
</evidence>
<dbReference type="PROSITE" id="PS50077">
    <property type="entry name" value="HEAT_REPEAT"/>
    <property type="match status" value="1"/>
</dbReference>
<dbReference type="Pfam" id="PF13646">
    <property type="entry name" value="HEAT_2"/>
    <property type="match status" value="1"/>
</dbReference>
<dbReference type="InterPro" id="IPR016024">
    <property type="entry name" value="ARM-type_fold"/>
</dbReference>
<dbReference type="PANTHER" id="PTHR12697">
    <property type="entry name" value="PBS LYASE HEAT-LIKE PROTEIN"/>
    <property type="match status" value="1"/>
</dbReference>
<dbReference type="GO" id="GO:0016491">
    <property type="term" value="F:oxidoreductase activity"/>
    <property type="evidence" value="ECO:0007669"/>
    <property type="project" value="TreeGrafter"/>
</dbReference>
<sequence>MDSKDLMKKETNALTSYVQALGKRESMWEAAKTLIKQGDASVPALVEGLRDSDHNIRSISAVVLGELGSVASQAVPELIQLLKDGNQEARMSAALSLMRIGPVAEEALEQCLKNEDKEVQFWAAWALVMNNPTKLHALPILQEGWNNSNDKYKHLAAAEALFKAMNRKINERKE</sequence>
<dbReference type="Gene3D" id="1.25.10.10">
    <property type="entry name" value="Leucine-rich Repeat Variant"/>
    <property type="match status" value="1"/>
</dbReference>
<keyword evidence="2" id="KW-0614">Plasmid</keyword>
<name>A0A160F7D7_9BACL</name>
<dbReference type="PANTHER" id="PTHR12697:SF5">
    <property type="entry name" value="DEOXYHYPUSINE HYDROXYLASE"/>
    <property type="match status" value="1"/>
</dbReference>
<proteinExistence type="predicted"/>
<evidence type="ECO:0000313" key="2">
    <source>
        <dbReference type="EMBL" id="ANB62192.1"/>
    </source>
</evidence>
<evidence type="ECO:0000313" key="3">
    <source>
        <dbReference type="Proteomes" id="UP000076865"/>
    </source>
</evidence>
<geneLocation type="plasmid" evidence="3">
    <name>pdsm15939_1</name>
</geneLocation>
<organism evidence="2 3">
    <name type="scientific">Anoxybacteroides amylolyticum</name>
    <dbReference type="NCBI Taxonomy" id="294699"/>
    <lineage>
        <taxon>Bacteria</taxon>
        <taxon>Bacillati</taxon>
        <taxon>Bacillota</taxon>
        <taxon>Bacilli</taxon>
        <taxon>Bacillales</taxon>
        <taxon>Anoxybacillaceae</taxon>
        <taxon>Anoxybacteroides</taxon>
    </lineage>
</organism>
<dbReference type="SUPFAM" id="SSF48371">
    <property type="entry name" value="ARM repeat"/>
    <property type="match status" value="1"/>
</dbReference>
<dbReference type="RefSeq" id="WP_066327469.1">
    <property type="nucleotide sequence ID" value="NZ_CP015439.1"/>
</dbReference>
<dbReference type="Proteomes" id="UP000076865">
    <property type="component" value="Plasmid pDSM15939_1"/>
</dbReference>